<evidence type="ECO:0000259" key="9">
    <source>
        <dbReference type="Pfam" id="PF00361"/>
    </source>
</evidence>
<dbReference type="PANTHER" id="PTHR42703:SF1">
    <property type="entry name" value="NA(+)_H(+) ANTIPORTER SUBUNIT D1"/>
    <property type="match status" value="1"/>
</dbReference>
<dbReference type="STRING" id="525918.SAMN05660964_01086"/>
<dbReference type="InterPro" id="IPR050586">
    <property type="entry name" value="CPA3_Na-H_Antiporter_D"/>
</dbReference>
<evidence type="ECO:0000256" key="5">
    <source>
        <dbReference type="ARBA" id="ARBA00022989"/>
    </source>
</evidence>
<proteinExistence type="inferred from homology"/>
<feature type="transmembrane region" description="Helical" evidence="8">
    <location>
        <begin position="131"/>
        <end position="149"/>
    </location>
</feature>
<feature type="transmembrane region" description="Helical" evidence="8">
    <location>
        <begin position="409"/>
        <end position="430"/>
    </location>
</feature>
<dbReference type="GO" id="GO:0005886">
    <property type="term" value="C:plasma membrane"/>
    <property type="evidence" value="ECO:0007669"/>
    <property type="project" value="UniProtKB-SubCell"/>
</dbReference>
<evidence type="ECO:0000256" key="7">
    <source>
        <dbReference type="RuleBase" id="RU000320"/>
    </source>
</evidence>
<dbReference type="RefSeq" id="WP_093066182.1">
    <property type="nucleotide sequence ID" value="NZ_FNQP01000005.1"/>
</dbReference>
<evidence type="ECO:0000256" key="8">
    <source>
        <dbReference type="SAM" id="Phobius"/>
    </source>
</evidence>
<feature type="transmembrane region" description="Helical" evidence="8">
    <location>
        <begin position="6"/>
        <end position="24"/>
    </location>
</feature>
<dbReference type="PANTHER" id="PTHR42703">
    <property type="entry name" value="NADH DEHYDROGENASE"/>
    <property type="match status" value="1"/>
</dbReference>
<evidence type="ECO:0000256" key="6">
    <source>
        <dbReference type="ARBA" id="ARBA00023136"/>
    </source>
</evidence>
<gene>
    <name evidence="10" type="ORF">SAMN05660964_01086</name>
</gene>
<sequence length="484" mass="51544">MNEAASVVWVISLPLLGALLATVWRQYAATIGWVSSALTAGCAVWLLWVVQRAGVQELALGGWEIGLGISLYADGLAAVMVLMSSLVVLGCSVYARHYFRAQRQHELFWPLWLLLATALNALFLAGDLFNVYVTLELLGISASALTALGAKRAALRAALRYLVVGLLGSMLYLMAITLLYAAYGTLNAVQIAEALQVDPLGWAALLLMLAGLALKMALFPLHFWLPPAHSNAPAPVSAALSALVVKAAFYLVVRLWFEVFAPLTTPLLANALGALGAMAVLWGSWSALRAERLKLLAAYSSVAQLGYLVMFFPLLAVLEGEARQWLFGAMVLFALSHAFAKSALFLAAGILLQYAGHDRIRELSGTTQALPLTTFVIALAGIALVGLPPSGAFLGKWYLLDAAFKTGQWWWVLVLVAGSLLATAYVFRLLGHAFGHLPAVKRPVVAATQEIPALALALLATFGLGLGAMSLWSWLAHTGTGAGL</sequence>
<feature type="transmembrane region" description="Helical" evidence="8">
    <location>
        <begin position="161"/>
        <end position="182"/>
    </location>
</feature>
<keyword evidence="3" id="KW-1003">Cell membrane</keyword>
<protein>
    <submittedName>
        <fullName evidence="10">Multisubunit sodium/proton antiporter, MrpD subunit</fullName>
    </submittedName>
</protein>
<evidence type="ECO:0000256" key="3">
    <source>
        <dbReference type="ARBA" id="ARBA00022475"/>
    </source>
</evidence>
<dbReference type="GO" id="GO:0042773">
    <property type="term" value="P:ATP synthesis coupled electron transport"/>
    <property type="evidence" value="ECO:0007669"/>
    <property type="project" value="InterPro"/>
</dbReference>
<dbReference type="InterPro" id="IPR001750">
    <property type="entry name" value="ND/Mrp_TM"/>
</dbReference>
<dbReference type="OrthoDB" id="9768329at2"/>
<feature type="transmembrane region" description="Helical" evidence="8">
    <location>
        <begin position="71"/>
        <end position="95"/>
    </location>
</feature>
<dbReference type="InterPro" id="IPR003918">
    <property type="entry name" value="NADH_UbQ_OxRdtase"/>
</dbReference>
<feature type="transmembrane region" description="Helical" evidence="8">
    <location>
        <begin position="107"/>
        <end position="125"/>
    </location>
</feature>
<feature type="transmembrane region" description="Helical" evidence="8">
    <location>
        <begin position="451"/>
        <end position="475"/>
    </location>
</feature>
<comment type="subcellular location">
    <subcellularLocation>
        <location evidence="1">Cell membrane</location>
        <topology evidence="1">Multi-pass membrane protein</topology>
    </subcellularLocation>
    <subcellularLocation>
        <location evidence="7">Membrane</location>
        <topology evidence="7">Multi-pass membrane protein</topology>
    </subcellularLocation>
</comment>
<dbReference type="PRINTS" id="PR01437">
    <property type="entry name" value="NUOXDRDTASE4"/>
</dbReference>
<feature type="transmembrane region" description="Helical" evidence="8">
    <location>
        <begin position="295"/>
        <end position="318"/>
    </location>
</feature>
<evidence type="ECO:0000313" key="10">
    <source>
        <dbReference type="EMBL" id="SEA19765.1"/>
    </source>
</evidence>
<feature type="transmembrane region" description="Helical" evidence="8">
    <location>
        <begin position="202"/>
        <end position="224"/>
    </location>
</feature>
<dbReference type="EMBL" id="FNQP01000005">
    <property type="protein sequence ID" value="SEA19765.1"/>
    <property type="molecule type" value="Genomic_DNA"/>
</dbReference>
<feature type="transmembrane region" description="Helical" evidence="8">
    <location>
        <begin position="236"/>
        <end position="257"/>
    </location>
</feature>
<keyword evidence="6 8" id="KW-0472">Membrane</keyword>
<feature type="transmembrane region" description="Helical" evidence="8">
    <location>
        <begin position="324"/>
        <end position="348"/>
    </location>
</feature>
<comment type="similarity">
    <text evidence="2">Belongs to the CPA3 antiporters (TC 2.A.63) subunit D family.</text>
</comment>
<feature type="transmembrane region" description="Helical" evidence="8">
    <location>
        <begin position="369"/>
        <end position="389"/>
    </location>
</feature>
<keyword evidence="5 8" id="KW-1133">Transmembrane helix</keyword>
<dbReference type="Pfam" id="PF00361">
    <property type="entry name" value="Proton_antipo_M"/>
    <property type="match status" value="1"/>
</dbReference>
<name>A0A1H3Z7Y1_9GAMM</name>
<organism evidence="10 11">
    <name type="scientific">Thiothrix caldifontis</name>
    <dbReference type="NCBI Taxonomy" id="525918"/>
    <lineage>
        <taxon>Bacteria</taxon>
        <taxon>Pseudomonadati</taxon>
        <taxon>Pseudomonadota</taxon>
        <taxon>Gammaproteobacteria</taxon>
        <taxon>Thiotrichales</taxon>
        <taxon>Thiotrichaceae</taxon>
        <taxon>Thiothrix</taxon>
    </lineage>
</organism>
<feature type="transmembrane region" description="Helical" evidence="8">
    <location>
        <begin position="31"/>
        <end position="51"/>
    </location>
</feature>
<keyword evidence="4 7" id="KW-0812">Transmembrane</keyword>
<dbReference type="AlphaFoldDB" id="A0A1H3Z7Y1"/>
<accession>A0A1H3Z7Y1</accession>
<dbReference type="Proteomes" id="UP000199397">
    <property type="component" value="Unassembled WGS sequence"/>
</dbReference>
<evidence type="ECO:0000313" key="11">
    <source>
        <dbReference type="Proteomes" id="UP000199397"/>
    </source>
</evidence>
<keyword evidence="11" id="KW-1185">Reference proteome</keyword>
<evidence type="ECO:0000256" key="4">
    <source>
        <dbReference type="ARBA" id="ARBA00022692"/>
    </source>
</evidence>
<feature type="domain" description="NADH:quinone oxidoreductase/Mrp antiporter transmembrane" evidence="9">
    <location>
        <begin position="125"/>
        <end position="421"/>
    </location>
</feature>
<reference evidence="10 11" key="1">
    <citation type="submission" date="2016-10" db="EMBL/GenBank/DDBJ databases">
        <authorList>
            <person name="de Groot N.N."/>
        </authorList>
    </citation>
    <scope>NUCLEOTIDE SEQUENCE [LARGE SCALE GENOMIC DNA]</scope>
    <source>
        <strain evidence="10 11">DSM 21228</strain>
    </source>
</reference>
<dbReference type="GO" id="GO:0008137">
    <property type="term" value="F:NADH dehydrogenase (ubiquinone) activity"/>
    <property type="evidence" value="ECO:0007669"/>
    <property type="project" value="InterPro"/>
</dbReference>
<feature type="transmembrane region" description="Helical" evidence="8">
    <location>
        <begin position="263"/>
        <end position="283"/>
    </location>
</feature>
<evidence type="ECO:0000256" key="2">
    <source>
        <dbReference type="ARBA" id="ARBA00005346"/>
    </source>
</evidence>
<evidence type="ECO:0000256" key="1">
    <source>
        <dbReference type="ARBA" id="ARBA00004651"/>
    </source>
</evidence>